<reference evidence="7" key="1">
    <citation type="journal article" date="2014" name="Int. J. Syst. Evol. Microbiol.">
        <title>Complete genome sequence of Corynebacterium casei LMG S-19264T (=DSM 44701T), isolated from a smear-ripened cheese.</title>
        <authorList>
            <consortium name="US DOE Joint Genome Institute (JGI-PGF)"/>
            <person name="Walter F."/>
            <person name="Albersmeier A."/>
            <person name="Kalinowski J."/>
            <person name="Ruckert C."/>
        </authorList>
    </citation>
    <scope>NUCLEOTIDE SEQUENCE</scope>
    <source>
        <strain evidence="7">CGMCC 4.7398</strain>
    </source>
</reference>
<dbReference type="PANTHER" id="PTHR43557:SF2">
    <property type="entry name" value="RIESKE DOMAIN-CONTAINING PROTEIN-RELATED"/>
    <property type="match status" value="1"/>
</dbReference>
<dbReference type="EMBL" id="BNAS01000001">
    <property type="protein sequence ID" value="GHH66461.1"/>
    <property type="molecule type" value="Genomic_DNA"/>
</dbReference>
<accession>A0A919KP73</accession>
<dbReference type="PRINTS" id="PR00368">
    <property type="entry name" value="FADPNR"/>
</dbReference>
<dbReference type="RefSeq" id="WP_189667798.1">
    <property type="nucleotide sequence ID" value="NZ_BNAS01000001.1"/>
</dbReference>
<dbReference type="PANTHER" id="PTHR43557">
    <property type="entry name" value="APOPTOSIS-INDUCING FACTOR 1"/>
    <property type="match status" value="1"/>
</dbReference>
<dbReference type="InterPro" id="IPR023753">
    <property type="entry name" value="FAD/NAD-binding_dom"/>
</dbReference>
<organism evidence="7 8">
    <name type="scientific">Promicromonospora soli</name>
    <dbReference type="NCBI Taxonomy" id="2035533"/>
    <lineage>
        <taxon>Bacteria</taxon>
        <taxon>Bacillati</taxon>
        <taxon>Actinomycetota</taxon>
        <taxon>Actinomycetes</taxon>
        <taxon>Micrococcales</taxon>
        <taxon>Promicromonosporaceae</taxon>
        <taxon>Promicromonospora</taxon>
    </lineage>
</organism>
<evidence type="ECO:0000256" key="1">
    <source>
        <dbReference type="ARBA" id="ARBA00001974"/>
    </source>
</evidence>
<evidence type="ECO:0000313" key="7">
    <source>
        <dbReference type="EMBL" id="GHH66461.1"/>
    </source>
</evidence>
<evidence type="ECO:0000256" key="3">
    <source>
        <dbReference type="ARBA" id="ARBA00022827"/>
    </source>
</evidence>
<keyword evidence="3" id="KW-0274">FAD</keyword>
<feature type="domain" description="Reductase C-terminal" evidence="6">
    <location>
        <begin position="310"/>
        <end position="391"/>
    </location>
</feature>
<evidence type="ECO:0000313" key="8">
    <source>
        <dbReference type="Proteomes" id="UP000627369"/>
    </source>
</evidence>
<dbReference type="SUPFAM" id="SSF51905">
    <property type="entry name" value="FAD/NAD(P)-binding domain"/>
    <property type="match status" value="1"/>
</dbReference>
<dbReference type="InterPro" id="IPR016156">
    <property type="entry name" value="FAD/NAD-linked_Rdtase_dimer_sf"/>
</dbReference>
<dbReference type="GO" id="GO:0005737">
    <property type="term" value="C:cytoplasm"/>
    <property type="evidence" value="ECO:0007669"/>
    <property type="project" value="TreeGrafter"/>
</dbReference>
<dbReference type="Gene3D" id="3.30.390.30">
    <property type="match status" value="1"/>
</dbReference>
<name>A0A919KP73_9MICO</name>
<keyword evidence="8" id="KW-1185">Reference proteome</keyword>
<evidence type="ECO:0000256" key="2">
    <source>
        <dbReference type="ARBA" id="ARBA00022630"/>
    </source>
</evidence>
<dbReference type="Proteomes" id="UP000627369">
    <property type="component" value="Unassembled WGS sequence"/>
</dbReference>
<comment type="cofactor">
    <cofactor evidence="1">
        <name>FAD</name>
        <dbReference type="ChEBI" id="CHEBI:57692"/>
    </cofactor>
</comment>
<feature type="domain" description="FAD/NAD(P)-binding" evidence="5">
    <location>
        <begin position="1"/>
        <end position="291"/>
    </location>
</feature>
<dbReference type="InterPro" id="IPR036188">
    <property type="entry name" value="FAD/NAD-bd_sf"/>
</dbReference>
<dbReference type="Pfam" id="PF07992">
    <property type="entry name" value="Pyr_redox_2"/>
    <property type="match status" value="1"/>
</dbReference>
<dbReference type="PRINTS" id="PR00411">
    <property type="entry name" value="PNDRDTASEI"/>
</dbReference>
<dbReference type="InterPro" id="IPR050446">
    <property type="entry name" value="FAD-oxidoreductase/Apoptosis"/>
</dbReference>
<dbReference type="Pfam" id="PF14759">
    <property type="entry name" value="Reductase_C"/>
    <property type="match status" value="1"/>
</dbReference>
<reference evidence="7" key="2">
    <citation type="submission" date="2020-09" db="EMBL/GenBank/DDBJ databases">
        <authorList>
            <person name="Sun Q."/>
            <person name="Zhou Y."/>
        </authorList>
    </citation>
    <scope>NUCLEOTIDE SEQUENCE</scope>
    <source>
        <strain evidence="7">CGMCC 4.7398</strain>
    </source>
</reference>
<dbReference type="GO" id="GO:0016651">
    <property type="term" value="F:oxidoreductase activity, acting on NAD(P)H"/>
    <property type="evidence" value="ECO:0007669"/>
    <property type="project" value="TreeGrafter"/>
</dbReference>
<dbReference type="AlphaFoldDB" id="A0A919KP73"/>
<dbReference type="SUPFAM" id="SSF55424">
    <property type="entry name" value="FAD/NAD-linked reductases, dimerisation (C-terminal) domain"/>
    <property type="match status" value="1"/>
</dbReference>
<comment type="caution">
    <text evidence="7">The sequence shown here is derived from an EMBL/GenBank/DDBJ whole genome shotgun (WGS) entry which is preliminary data.</text>
</comment>
<proteinExistence type="predicted"/>
<dbReference type="InterPro" id="IPR028202">
    <property type="entry name" value="Reductase_C"/>
</dbReference>
<protein>
    <submittedName>
        <fullName evidence="7">Pyridine nucleotide-disulfide oxidoreductase</fullName>
    </submittedName>
</protein>
<gene>
    <name evidence="7" type="ORF">GCM10017772_06430</name>
</gene>
<keyword evidence="4" id="KW-0560">Oxidoreductase</keyword>
<keyword evidence="2" id="KW-0285">Flavoprotein</keyword>
<evidence type="ECO:0000259" key="6">
    <source>
        <dbReference type="Pfam" id="PF14759"/>
    </source>
</evidence>
<dbReference type="Gene3D" id="3.50.50.60">
    <property type="entry name" value="FAD/NAD(P)-binding domain"/>
    <property type="match status" value="2"/>
</dbReference>
<evidence type="ECO:0000256" key="4">
    <source>
        <dbReference type="ARBA" id="ARBA00023002"/>
    </source>
</evidence>
<sequence>MNIVVIGAGLTGANAVEELRNQGYAGDITLIGAEPHLPYERPPLSKGLLLGTAEPGSVFAHDHDWYADHQVDLRLGSPVTELDLGRRRVGVTGTQIAYDRLLLATGASPRRLPLAEPSNPDVVYLRTLDDALRLRARLTGHILIIGAGWIGLEVAAAARQADATVTVVEAGSLPLLGVLGPELAPLFVGLHREHGVDLRLSTTVDSLTGTQVDLSDGTRIHADTVLVGIGAKPEDQLAAQAGLATDNGVLVDARLRTSDPHVCAAGDVANHDHPRLRRLRVEHWDNAIQQGKHAARTMLGDDTPYVRQPYFFTDQYDLGMEYVGHVGHAGYDEVVIRGDADTRVLTAFWIRDNEVRAGMHLNDWDAIDPIRSLVEQGTTDLDALRDPEAALPVPSG</sequence>
<evidence type="ECO:0000259" key="5">
    <source>
        <dbReference type="Pfam" id="PF07992"/>
    </source>
</evidence>